<evidence type="ECO:0000313" key="1">
    <source>
        <dbReference type="EMBL" id="QKW54534.1"/>
    </source>
</evidence>
<name>A0A7H8NIZ3_9ACTN</name>
<accession>A0A7H8NIZ3</accession>
<sequence length="337" mass="36421">MPLTAKLLVGVVVCALVLTLADRCAVLYAEREAAERLRADLDLAAAPEVEIHGFPFLTQVAQQRVDRVDVTVPDVAADRVSLARVHATAEDIELSGDSPAAIDGALVGALRGDVLLSFDDLGRELGASQVRYRKLDDTAVRADGTVPVAGQMLRVRADARLQRDGGRGVSTRISNMLLDVPEVASYRPGPGAGLRLHRPAAERIVRDAAKARALLSVPAIADRIGVPQRRIDQALRSDARLTELVGSPRFVQLLMGVNLVDVVRDHPWLLEKLGLDPKLLTALTALRLPELSERLALSFHLPEQARDVRLRDVAVRADGIHARLTGNGLPFGAARER</sequence>
<dbReference type="Proteomes" id="UP000509303">
    <property type="component" value="Chromosome"/>
</dbReference>
<dbReference type="Pfam" id="PF11209">
    <property type="entry name" value="LmeA"/>
    <property type="match status" value="1"/>
</dbReference>
<protein>
    <submittedName>
        <fullName evidence="1">DUF2993 domain-containing protein</fullName>
    </submittedName>
</protein>
<proteinExistence type="predicted"/>
<evidence type="ECO:0000313" key="2">
    <source>
        <dbReference type="Proteomes" id="UP000509303"/>
    </source>
</evidence>
<reference evidence="1 2" key="1">
    <citation type="submission" date="2020-06" db="EMBL/GenBank/DDBJ databases">
        <title>Genome mining for natural products.</title>
        <authorList>
            <person name="Zhang B."/>
            <person name="Shi J."/>
            <person name="Ge H."/>
        </authorList>
    </citation>
    <scope>NUCLEOTIDE SEQUENCE [LARGE SCALE GENOMIC DNA]</scope>
    <source>
        <strain evidence="1 2">NA00687</strain>
    </source>
</reference>
<organism evidence="1 2">
    <name type="scientific">Streptomyces buecherae</name>
    <dbReference type="NCBI Taxonomy" id="2763006"/>
    <lineage>
        <taxon>Bacteria</taxon>
        <taxon>Bacillati</taxon>
        <taxon>Actinomycetota</taxon>
        <taxon>Actinomycetes</taxon>
        <taxon>Kitasatosporales</taxon>
        <taxon>Streptomycetaceae</taxon>
        <taxon>Streptomyces</taxon>
    </lineage>
</organism>
<dbReference type="InterPro" id="IPR021373">
    <property type="entry name" value="DUF2993"/>
</dbReference>
<dbReference type="EMBL" id="CP054929">
    <property type="protein sequence ID" value="QKW54534.1"/>
    <property type="molecule type" value="Genomic_DNA"/>
</dbReference>
<gene>
    <name evidence="1" type="ORF">HUT08_15010</name>
</gene>
<dbReference type="AlphaFoldDB" id="A0A7H8NIZ3"/>
<keyword evidence="2" id="KW-1185">Reference proteome</keyword>